<reference evidence="2 4" key="2">
    <citation type="submission" date="2019-03" db="EMBL/GenBank/DDBJ databases">
        <title>Genomic Encyclopedia of Archaeal and Bacterial Type Strains, Phase II (KMG-II): from individual species to whole genera.</title>
        <authorList>
            <person name="Goeker M."/>
        </authorList>
    </citation>
    <scope>NUCLEOTIDE SEQUENCE [LARGE SCALE GENOMIC DNA]</scope>
    <source>
        <strain evidence="2 4">DSM 15235</strain>
    </source>
</reference>
<evidence type="ECO:0008006" key="5">
    <source>
        <dbReference type="Google" id="ProtNLM"/>
    </source>
</evidence>
<dbReference type="OrthoDB" id="5580718at2"/>
<protein>
    <recommendedName>
        <fullName evidence="5">PDZ domain-containing protein</fullName>
    </recommendedName>
</protein>
<dbReference type="AlphaFoldDB" id="A0A3N0VYF7"/>
<proteinExistence type="predicted"/>
<reference evidence="1 3" key="1">
    <citation type="submission" date="2018-11" db="EMBL/GenBank/DDBJ databases">
        <title>Proposal to divide the Flavobacteriaceae and reorganize its genera based on Amino Acid Identity values calculated from whole genome sequences.</title>
        <authorList>
            <person name="Nicholson A.C."/>
            <person name="Gulvik C.A."/>
            <person name="Whitney A.M."/>
            <person name="Humrighouse B.W."/>
            <person name="Bell M."/>
            <person name="Holmes B."/>
            <person name="Steigerwalt A."/>
            <person name="Villarma A."/>
            <person name="Sheth M."/>
            <person name="Batra D."/>
            <person name="Pryor J."/>
            <person name="Bernardet J.-F."/>
            <person name="Hugo C."/>
            <person name="Kampfer P."/>
            <person name="Newman J."/>
            <person name="Mcquiston J.R."/>
        </authorList>
    </citation>
    <scope>NUCLEOTIDE SEQUENCE [LARGE SCALE GENOMIC DNA]</scope>
    <source>
        <strain evidence="1 3">DSM 15235</strain>
    </source>
</reference>
<dbReference type="EMBL" id="RJTX01000002">
    <property type="protein sequence ID" value="ROH97853.1"/>
    <property type="molecule type" value="Genomic_DNA"/>
</dbReference>
<dbReference type="RefSeq" id="WP_123263068.1">
    <property type="nucleotide sequence ID" value="NZ_RJTX01000002.1"/>
</dbReference>
<sequence>MIEEVALGRTDNKPSYANLPKIKVCKSKKHEGEIELCFFWDELQNKKLKLHDQIIQIDSVITTNVDQKQYCDIVQNLEKGNAKIIRFKRGKKEFDYVLN</sequence>
<evidence type="ECO:0000313" key="4">
    <source>
        <dbReference type="Proteomes" id="UP000295709"/>
    </source>
</evidence>
<gene>
    <name evidence="2" type="ORF">BCF50_1920</name>
    <name evidence="1" type="ORF">EGI05_10880</name>
</gene>
<evidence type="ECO:0000313" key="3">
    <source>
        <dbReference type="Proteomes" id="UP000269375"/>
    </source>
</evidence>
<dbReference type="InterPro" id="IPR036034">
    <property type="entry name" value="PDZ_sf"/>
</dbReference>
<evidence type="ECO:0000313" key="2">
    <source>
        <dbReference type="EMBL" id="TDX92974.1"/>
    </source>
</evidence>
<dbReference type="Proteomes" id="UP000295709">
    <property type="component" value="Unassembled WGS sequence"/>
</dbReference>
<dbReference type="EMBL" id="SOQW01000002">
    <property type="protein sequence ID" value="TDX92974.1"/>
    <property type="molecule type" value="Genomic_DNA"/>
</dbReference>
<name>A0A3N0VYF7_9FLAO</name>
<organism evidence="1 3">
    <name type="scientific">Chryseobacterium daecheongense</name>
    <dbReference type="NCBI Taxonomy" id="192389"/>
    <lineage>
        <taxon>Bacteria</taxon>
        <taxon>Pseudomonadati</taxon>
        <taxon>Bacteroidota</taxon>
        <taxon>Flavobacteriia</taxon>
        <taxon>Flavobacteriales</taxon>
        <taxon>Weeksellaceae</taxon>
        <taxon>Chryseobacterium group</taxon>
        <taxon>Chryseobacterium</taxon>
    </lineage>
</organism>
<dbReference type="Proteomes" id="UP000269375">
    <property type="component" value="Unassembled WGS sequence"/>
</dbReference>
<comment type="caution">
    <text evidence="1">The sequence shown here is derived from an EMBL/GenBank/DDBJ whole genome shotgun (WGS) entry which is preliminary data.</text>
</comment>
<accession>A0A3N0VYF7</accession>
<evidence type="ECO:0000313" key="1">
    <source>
        <dbReference type="EMBL" id="ROH97853.1"/>
    </source>
</evidence>
<dbReference type="SUPFAM" id="SSF50156">
    <property type="entry name" value="PDZ domain-like"/>
    <property type="match status" value="1"/>
</dbReference>
<keyword evidence="4" id="KW-1185">Reference proteome</keyword>